<evidence type="ECO:0000256" key="6">
    <source>
        <dbReference type="SAM" id="MobiDB-lite"/>
    </source>
</evidence>
<feature type="compositionally biased region" description="Basic and acidic residues" evidence="6">
    <location>
        <begin position="211"/>
        <end position="253"/>
    </location>
</feature>
<evidence type="ECO:0000313" key="10">
    <source>
        <dbReference type="Proteomes" id="UP001370490"/>
    </source>
</evidence>
<evidence type="ECO:0000259" key="8">
    <source>
        <dbReference type="PROSITE" id="PS01031"/>
    </source>
</evidence>
<feature type="compositionally biased region" description="Acidic residues" evidence="6">
    <location>
        <begin position="371"/>
        <end position="380"/>
    </location>
</feature>
<feature type="domain" description="SHSP" evidence="8">
    <location>
        <begin position="22"/>
        <end position="142"/>
    </location>
</feature>
<dbReference type="PANTHER" id="PTHR43670:SF34">
    <property type="entry name" value="HSP20-LIKE CHAPERONES SUPERFAMILY PROTEIN"/>
    <property type="match status" value="1"/>
</dbReference>
<evidence type="ECO:0000256" key="2">
    <source>
        <dbReference type="ARBA" id="ARBA00022475"/>
    </source>
</evidence>
<feature type="transmembrane region" description="Helical" evidence="7">
    <location>
        <begin position="402"/>
        <end position="421"/>
    </location>
</feature>
<name>A0AAN8ZEW0_9MAGN</name>
<evidence type="ECO:0000313" key="9">
    <source>
        <dbReference type="EMBL" id="KAK6938264.1"/>
    </source>
</evidence>
<dbReference type="InterPro" id="IPR002068">
    <property type="entry name" value="A-crystallin/Hsp20_dom"/>
</dbReference>
<feature type="region of interest" description="Disordered" evidence="6">
    <location>
        <begin position="145"/>
        <end position="397"/>
    </location>
</feature>
<dbReference type="EMBL" id="JBAMMX010000006">
    <property type="protein sequence ID" value="KAK6938264.1"/>
    <property type="molecule type" value="Genomic_DNA"/>
</dbReference>
<comment type="caution">
    <text evidence="9">The sequence shown here is derived from an EMBL/GenBank/DDBJ whole genome shotgun (WGS) entry which is preliminary data.</text>
</comment>
<keyword evidence="7" id="KW-0812">Transmembrane</keyword>
<dbReference type="PROSITE" id="PS01031">
    <property type="entry name" value="SHSP"/>
    <property type="match status" value="1"/>
</dbReference>
<keyword evidence="7" id="KW-1133">Transmembrane helix</keyword>
<reference evidence="9 10" key="1">
    <citation type="submission" date="2023-12" db="EMBL/GenBank/DDBJ databases">
        <title>A high-quality genome assembly for Dillenia turbinata (Dilleniales).</title>
        <authorList>
            <person name="Chanderbali A."/>
        </authorList>
    </citation>
    <scope>NUCLEOTIDE SEQUENCE [LARGE SCALE GENOMIC DNA]</scope>
    <source>
        <strain evidence="9">LSX21</strain>
        <tissue evidence="9">Leaf</tissue>
    </source>
</reference>
<dbReference type="PANTHER" id="PTHR43670">
    <property type="entry name" value="HEAT SHOCK PROTEIN 26"/>
    <property type="match status" value="1"/>
</dbReference>
<keyword evidence="3" id="KW-0611">Plant defense</keyword>
<dbReference type="GO" id="GO:0005886">
    <property type="term" value="C:plasma membrane"/>
    <property type="evidence" value="ECO:0007669"/>
    <property type="project" value="UniProtKB-SubCell"/>
</dbReference>
<sequence length="426" mass="48354">MELELGLKITKTIENITSADLRIAKDRSGPLFLSRETDTKFILTAHLKGYEKEMIKISINQDGTHITISGEKPVQEMGMVGWRWYQKEVEMRGFSKTFRIPDGVQLERIKANFNYQDSVLTVVMPKTVKGIQGVRIQEVEKEEIDRKEVPMETKAGRSEQEPYEPEMRGPGEETSEAEEMLQVKPEVGQRKELVEDITHEKAESPAQTELETEKERIKPEKEPEQWLEKIEPQVSEEMKKDKLQDMKEQTKEELSDEGAETQAKQLEQRVSSPPEAVKPIKLVPDQVIEQSAKPTSSPSTPISQNQEPAASVHLSTEKETEGQEFQKQETFNPSEEPNASPVEPTRLSDDHSIDNKLGAEEETREMKDEASSQEEPPEVDLIDRVQSSQIQRSLPKKNPLKTLSIIAGSAFVAAMLARTVLKKRKK</sequence>
<dbReference type="AlphaFoldDB" id="A0AAN8ZEW0"/>
<dbReference type="Proteomes" id="UP001370490">
    <property type="component" value="Unassembled WGS sequence"/>
</dbReference>
<feature type="compositionally biased region" description="Basic and acidic residues" evidence="6">
    <location>
        <begin position="145"/>
        <end position="171"/>
    </location>
</feature>
<evidence type="ECO:0000256" key="4">
    <source>
        <dbReference type="PROSITE-ProRule" id="PRU00285"/>
    </source>
</evidence>
<dbReference type="GO" id="GO:0034605">
    <property type="term" value="P:cellular response to heat"/>
    <property type="evidence" value="ECO:0007669"/>
    <property type="project" value="TreeGrafter"/>
</dbReference>
<keyword evidence="2" id="KW-1003">Cell membrane</keyword>
<dbReference type="CDD" id="cd06464">
    <property type="entry name" value="ACD_sHsps-like"/>
    <property type="match status" value="1"/>
</dbReference>
<dbReference type="SUPFAM" id="SSF49764">
    <property type="entry name" value="HSP20-like chaperones"/>
    <property type="match status" value="1"/>
</dbReference>
<proteinExistence type="inferred from homology"/>
<dbReference type="GO" id="GO:0006952">
    <property type="term" value="P:defense response"/>
    <property type="evidence" value="ECO:0007669"/>
    <property type="project" value="UniProtKB-KW"/>
</dbReference>
<feature type="compositionally biased region" description="Basic and acidic residues" evidence="6">
    <location>
        <begin position="346"/>
        <end position="370"/>
    </location>
</feature>
<feature type="compositionally biased region" description="Basic and acidic residues" evidence="6">
    <location>
        <begin position="315"/>
        <end position="327"/>
    </location>
</feature>
<accession>A0AAN8ZEW0</accession>
<keyword evidence="7" id="KW-0472">Membrane</keyword>
<feature type="compositionally biased region" description="Polar residues" evidence="6">
    <location>
        <begin position="328"/>
        <end position="337"/>
    </location>
</feature>
<feature type="compositionally biased region" description="Polar residues" evidence="6">
    <location>
        <begin position="262"/>
        <end position="271"/>
    </location>
</feature>
<dbReference type="Gene3D" id="2.60.40.790">
    <property type="match status" value="1"/>
</dbReference>
<evidence type="ECO:0000256" key="3">
    <source>
        <dbReference type="ARBA" id="ARBA00022821"/>
    </source>
</evidence>
<evidence type="ECO:0000256" key="1">
    <source>
        <dbReference type="ARBA" id="ARBA00004162"/>
    </source>
</evidence>
<keyword evidence="10" id="KW-1185">Reference proteome</keyword>
<protein>
    <submittedName>
        <fullName evidence="9">Alpha crystallin/Hsp20 domain</fullName>
    </submittedName>
</protein>
<dbReference type="InterPro" id="IPR008978">
    <property type="entry name" value="HSP20-like_chaperone"/>
</dbReference>
<comment type="subcellular location">
    <subcellularLocation>
        <location evidence="1">Cell membrane</location>
        <topology evidence="1">Single-pass membrane protein</topology>
    </subcellularLocation>
</comment>
<evidence type="ECO:0000256" key="7">
    <source>
        <dbReference type="SAM" id="Phobius"/>
    </source>
</evidence>
<dbReference type="Pfam" id="PF00011">
    <property type="entry name" value="HSP20"/>
    <property type="match status" value="1"/>
</dbReference>
<comment type="similarity">
    <text evidence="4 5">Belongs to the small heat shock protein (HSP20) family.</text>
</comment>
<organism evidence="9 10">
    <name type="scientific">Dillenia turbinata</name>
    <dbReference type="NCBI Taxonomy" id="194707"/>
    <lineage>
        <taxon>Eukaryota</taxon>
        <taxon>Viridiplantae</taxon>
        <taxon>Streptophyta</taxon>
        <taxon>Embryophyta</taxon>
        <taxon>Tracheophyta</taxon>
        <taxon>Spermatophyta</taxon>
        <taxon>Magnoliopsida</taxon>
        <taxon>eudicotyledons</taxon>
        <taxon>Gunneridae</taxon>
        <taxon>Pentapetalae</taxon>
        <taxon>Dilleniales</taxon>
        <taxon>Dilleniaceae</taxon>
        <taxon>Dillenia</taxon>
    </lineage>
</organism>
<feature type="compositionally biased region" description="Basic and acidic residues" evidence="6">
    <location>
        <begin position="187"/>
        <end position="203"/>
    </location>
</feature>
<feature type="compositionally biased region" description="Polar residues" evidence="6">
    <location>
        <begin position="288"/>
        <end position="308"/>
    </location>
</feature>
<gene>
    <name evidence="9" type="ORF">RJ641_031772</name>
</gene>
<evidence type="ECO:0000256" key="5">
    <source>
        <dbReference type="RuleBase" id="RU003616"/>
    </source>
</evidence>